<evidence type="ECO:0000256" key="5">
    <source>
        <dbReference type="ARBA" id="ARBA00022741"/>
    </source>
</evidence>
<dbReference type="GO" id="GO:0003724">
    <property type="term" value="F:RNA helicase activity"/>
    <property type="evidence" value="ECO:0007669"/>
    <property type="project" value="UniProtKB-EC"/>
</dbReference>
<dbReference type="InterPro" id="IPR001650">
    <property type="entry name" value="Helicase_C-like"/>
</dbReference>
<dbReference type="GO" id="GO:0016787">
    <property type="term" value="F:hydrolase activity"/>
    <property type="evidence" value="ECO:0007669"/>
    <property type="project" value="UniProtKB-KW"/>
</dbReference>
<dbReference type="Pfam" id="PF00271">
    <property type="entry name" value="Helicase_C"/>
    <property type="match status" value="1"/>
</dbReference>
<dbReference type="PROSITE" id="PS51194">
    <property type="entry name" value="HELICASE_CTER"/>
    <property type="match status" value="1"/>
</dbReference>
<evidence type="ECO:0000256" key="1">
    <source>
        <dbReference type="ARBA" id="ARBA00003706"/>
    </source>
</evidence>
<reference evidence="18" key="2">
    <citation type="submission" date="2023-05" db="EMBL/GenBank/DDBJ databases">
        <authorList>
            <consortium name="Lawrence Berkeley National Laboratory"/>
            <person name="Steindorff A."/>
            <person name="Hensen N."/>
            <person name="Bonometti L."/>
            <person name="Westerberg I."/>
            <person name="Brannstrom I.O."/>
            <person name="Guillou S."/>
            <person name="Cros-Aarteil S."/>
            <person name="Calhoun S."/>
            <person name="Haridas S."/>
            <person name="Kuo A."/>
            <person name="Mondo S."/>
            <person name="Pangilinan J."/>
            <person name="Riley R."/>
            <person name="Labutti K."/>
            <person name="Andreopoulos B."/>
            <person name="Lipzen A."/>
            <person name="Chen C."/>
            <person name="Yanf M."/>
            <person name="Daum C."/>
            <person name="Ng V."/>
            <person name="Clum A."/>
            <person name="Ohm R."/>
            <person name="Martin F."/>
            <person name="Silar P."/>
            <person name="Natvig D."/>
            <person name="Lalanne C."/>
            <person name="Gautier V."/>
            <person name="Ament-Velasquez S.L."/>
            <person name="Kruys A."/>
            <person name="Hutchinson M.I."/>
            <person name="Powell A.J."/>
            <person name="Barry K."/>
            <person name="Miller A.N."/>
            <person name="Grigoriev I.V."/>
            <person name="Debuchy R."/>
            <person name="Gladieux P."/>
            <person name="Thoren M.H."/>
            <person name="Johannesson H."/>
        </authorList>
    </citation>
    <scope>NUCLEOTIDE SEQUENCE</scope>
    <source>
        <strain evidence="18">CBS 892.96</strain>
    </source>
</reference>
<keyword evidence="19" id="KW-1185">Reference proteome</keyword>
<dbReference type="GO" id="GO:0010467">
    <property type="term" value="P:gene expression"/>
    <property type="evidence" value="ECO:0007669"/>
    <property type="project" value="UniProtKB-ARBA"/>
</dbReference>
<evidence type="ECO:0000256" key="3">
    <source>
        <dbReference type="ARBA" id="ARBA00012552"/>
    </source>
</evidence>
<evidence type="ECO:0000313" key="18">
    <source>
        <dbReference type="EMBL" id="KAK4175568.1"/>
    </source>
</evidence>
<feature type="region of interest" description="Disordered" evidence="14">
    <location>
        <begin position="1"/>
        <end position="31"/>
    </location>
</feature>
<dbReference type="InterPro" id="IPR027417">
    <property type="entry name" value="P-loop_NTPase"/>
</dbReference>
<dbReference type="EMBL" id="MU866229">
    <property type="protein sequence ID" value="KAK4175568.1"/>
    <property type="molecule type" value="Genomic_DNA"/>
</dbReference>
<comment type="subcellular location">
    <subcellularLocation>
        <location evidence="2">Nucleus</location>
    </subcellularLocation>
</comment>
<evidence type="ECO:0000256" key="8">
    <source>
        <dbReference type="ARBA" id="ARBA00022840"/>
    </source>
</evidence>
<dbReference type="GO" id="GO:0003723">
    <property type="term" value="F:RNA binding"/>
    <property type="evidence" value="ECO:0007669"/>
    <property type="project" value="UniProtKB-KW"/>
</dbReference>
<dbReference type="CDD" id="cd17961">
    <property type="entry name" value="DEADc_DDX56"/>
    <property type="match status" value="1"/>
</dbReference>
<dbReference type="EC" id="3.6.4.13" evidence="3"/>
<evidence type="ECO:0000256" key="6">
    <source>
        <dbReference type="ARBA" id="ARBA00022801"/>
    </source>
</evidence>
<dbReference type="SMART" id="SM00490">
    <property type="entry name" value="HELICc"/>
    <property type="match status" value="1"/>
</dbReference>
<evidence type="ECO:0000259" key="16">
    <source>
        <dbReference type="PROSITE" id="PS51194"/>
    </source>
</evidence>
<evidence type="ECO:0000256" key="4">
    <source>
        <dbReference type="ARBA" id="ARBA00022517"/>
    </source>
</evidence>
<dbReference type="CDD" id="cd18787">
    <property type="entry name" value="SF2_C_DEAD"/>
    <property type="match status" value="1"/>
</dbReference>
<dbReference type="GO" id="GO:0005634">
    <property type="term" value="C:nucleus"/>
    <property type="evidence" value="ECO:0007669"/>
    <property type="project" value="UniProtKB-SubCell"/>
</dbReference>
<evidence type="ECO:0000256" key="9">
    <source>
        <dbReference type="ARBA" id="ARBA00022884"/>
    </source>
</evidence>
<evidence type="ECO:0000256" key="13">
    <source>
        <dbReference type="PROSITE-ProRule" id="PRU00552"/>
    </source>
</evidence>
<accession>A0AAN7A668</accession>
<evidence type="ECO:0000256" key="14">
    <source>
        <dbReference type="SAM" id="MobiDB-lite"/>
    </source>
</evidence>
<reference evidence="18" key="1">
    <citation type="journal article" date="2023" name="Mol. Phylogenet. Evol.">
        <title>Genome-scale phylogeny and comparative genomics of the fungal order Sordariales.</title>
        <authorList>
            <person name="Hensen N."/>
            <person name="Bonometti L."/>
            <person name="Westerberg I."/>
            <person name="Brannstrom I.O."/>
            <person name="Guillou S."/>
            <person name="Cros-Aarteil S."/>
            <person name="Calhoun S."/>
            <person name="Haridas S."/>
            <person name="Kuo A."/>
            <person name="Mondo S."/>
            <person name="Pangilinan J."/>
            <person name="Riley R."/>
            <person name="LaButti K."/>
            <person name="Andreopoulos B."/>
            <person name="Lipzen A."/>
            <person name="Chen C."/>
            <person name="Yan M."/>
            <person name="Daum C."/>
            <person name="Ng V."/>
            <person name="Clum A."/>
            <person name="Steindorff A."/>
            <person name="Ohm R.A."/>
            <person name="Martin F."/>
            <person name="Silar P."/>
            <person name="Natvig D.O."/>
            <person name="Lalanne C."/>
            <person name="Gautier V."/>
            <person name="Ament-Velasquez S.L."/>
            <person name="Kruys A."/>
            <person name="Hutchinson M.I."/>
            <person name="Powell A.J."/>
            <person name="Barry K."/>
            <person name="Miller A.N."/>
            <person name="Grigoriev I.V."/>
            <person name="Debuchy R."/>
            <person name="Gladieux P."/>
            <person name="Hiltunen Thoren M."/>
            <person name="Johannesson H."/>
        </authorList>
    </citation>
    <scope>NUCLEOTIDE SEQUENCE</scope>
    <source>
        <strain evidence="18">CBS 892.96</strain>
    </source>
</reference>
<evidence type="ECO:0000256" key="7">
    <source>
        <dbReference type="ARBA" id="ARBA00022806"/>
    </source>
</evidence>
<dbReference type="InterPro" id="IPR011545">
    <property type="entry name" value="DEAD/DEAH_box_helicase_dom"/>
</dbReference>
<feature type="short sequence motif" description="Q motif" evidence="13">
    <location>
        <begin position="38"/>
        <end position="66"/>
    </location>
</feature>
<dbReference type="InterPro" id="IPR014001">
    <property type="entry name" value="Helicase_ATP-bd"/>
</dbReference>
<dbReference type="Gene3D" id="3.40.50.300">
    <property type="entry name" value="P-loop containing nucleotide triphosphate hydrolases"/>
    <property type="match status" value="2"/>
</dbReference>
<dbReference type="InterPro" id="IPR014014">
    <property type="entry name" value="RNA_helicase_DEAD_Q_motif"/>
</dbReference>
<evidence type="ECO:0000313" key="19">
    <source>
        <dbReference type="Proteomes" id="UP001302321"/>
    </source>
</evidence>
<evidence type="ECO:0000256" key="10">
    <source>
        <dbReference type="ARBA" id="ARBA00023242"/>
    </source>
</evidence>
<gene>
    <name evidence="18" type="ORF">QBC36DRAFT_346992</name>
</gene>
<keyword evidence="4" id="KW-0690">Ribosome biogenesis</keyword>
<sequence length="614" mass="69119">MKRKLNQDDEPPAAVGVTAEPEKKKEKKEKVVEEEKELSFAELGLDPRLIQAVAKQGFENPTLVQRRAIPLALKGEDVLCKAKTGSGKTAAYVLPVLEGVLGRKKTDTTPYTAGLILVPTRELADQVHKAIEEFSAFCARDVTAAKLTENVSDAVQRSLLANVPDVVVSTPARAWKSVESGALSLDKLKYLVLDEADLVLSYGYDEDMENLSRSLPKGVQTTMMSATLLSAELDTLKGIFCRNPTLLDLNEEFGAEDEKLTQYYVKCGEDDKWLISYLIFKLQLIKGPCLIFVADIDRSYRLKLFFEQFSIRSCILNSELPVNTRIKVIEEFNRGIYDIIIASDERSEVFGDEKEEKEGGEEEGGGEEKKKKNRGERKGKRDEEYGVSRGIDFKNVAAVVNFDLPTSASSYTHRIGRTARAGRTGIAISFVIPKDLYGKHKPTSIKSCERDEKVLAKIVRAQAKMNRKLDPYNFSKEQMEAFRYRMNDALRAVTKVAIREARTRELRQELLRSETLKRYFEENPAELSHLRHDGELGHKARQQAHLKHVPDYLLPKEAKKELTKGSVGFVPFKKLDKDKKHKGKFGGKGKGRSFKVGGGRKGDPLKTFKVRRKK</sequence>
<protein>
    <recommendedName>
        <fullName evidence="3">RNA helicase</fullName>
        <ecNumber evidence="3">3.6.4.13</ecNumber>
    </recommendedName>
</protein>
<feature type="region of interest" description="Disordered" evidence="14">
    <location>
        <begin position="350"/>
        <end position="383"/>
    </location>
</feature>
<dbReference type="SMART" id="SM00487">
    <property type="entry name" value="DEXDc"/>
    <property type="match status" value="1"/>
</dbReference>
<feature type="compositionally biased region" description="Basic and acidic residues" evidence="14">
    <location>
        <begin position="20"/>
        <end position="31"/>
    </location>
</feature>
<dbReference type="Pfam" id="PF00270">
    <property type="entry name" value="DEAD"/>
    <property type="match status" value="1"/>
</dbReference>
<dbReference type="PROSITE" id="PS51192">
    <property type="entry name" value="HELICASE_ATP_BIND_1"/>
    <property type="match status" value="1"/>
</dbReference>
<comment type="similarity">
    <text evidence="11">Belongs to the DEAD box helicase family. DDX56/DBP9 subfamily.</text>
</comment>
<keyword evidence="10" id="KW-0539">Nucleus</keyword>
<dbReference type="GO" id="GO:0005829">
    <property type="term" value="C:cytosol"/>
    <property type="evidence" value="ECO:0007669"/>
    <property type="project" value="TreeGrafter"/>
</dbReference>
<comment type="caution">
    <text evidence="18">The sequence shown here is derived from an EMBL/GenBank/DDBJ whole genome shotgun (WGS) entry which is preliminary data.</text>
</comment>
<dbReference type="GO" id="GO:0042254">
    <property type="term" value="P:ribosome biogenesis"/>
    <property type="evidence" value="ECO:0007669"/>
    <property type="project" value="UniProtKB-KW"/>
</dbReference>
<dbReference type="PANTHER" id="PTHR47959:SF21">
    <property type="entry name" value="DEAD-BOX HELICASE 56"/>
    <property type="match status" value="1"/>
</dbReference>
<dbReference type="PROSITE" id="PS51195">
    <property type="entry name" value="Q_MOTIF"/>
    <property type="match status" value="1"/>
</dbReference>
<evidence type="ECO:0000259" key="17">
    <source>
        <dbReference type="PROSITE" id="PS51195"/>
    </source>
</evidence>
<feature type="region of interest" description="Disordered" evidence="14">
    <location>
        <begin position="578"/>
        <end position="614"/>
    </location>
</feature>
<keyword evidence="8" id="KW-0067">ATP-binding</keyword>
<dbReference type="AlphaFoldDB" id="A0AAN7A668"/>
<feature type="domain" description="DEAD-box RNA helicase Q" evidence="17">
    <location>
        <begin position="38"/>
        <end position="66"/>
    </location>
</feature>
<keyword evidence="7 18" id="KW-0347">Helicase</keyword>
<evidence type="ECO:0000256" key="12">
    <source>
        <dbReference type="ARBA" id="ARBA00047984"/>
    </source>
</evidence>
<dbReference type="Proteomes" id="UP001302321">
    <property type="component" value="Unassembled WGS sequence"/>
</dbReference>
<dbReference type="GO" id="GO:0005524">
    <property type="term" value="F:ATP binding"/>
    <property type="evidence" value="ECO:0007669"/>
    <property type="project" value="UniProtKB-KW"/>
</dbReference>
<comment type="function">
    <text evidence="1">ATP-binding RNA helicase involved in the biogenesis of 60S ribosomal subunits and is required for the normal formation of 25S and 5.8S rRNAs.</text>
</comment>
<keyword evidence="6" id="KW-0378">Hydrolase</keyword>
<comment type="catalytic activity">
    <reaction evidence="12">
        <text>ATP + H2O = ADP + phosphate + H(+)</text>
        <dbReference type="Rhea" id="RHEA:13065"/>
        <dbReference type="ChEBI" id="CHEBI:15377"/>
        <dbReference type="ChEBI" id="CHEBI:15378"/>
        <dbReference type="ChEBI" id="CHEBI:30616"/>
        <dbReference type="ChEBI" id="CHEBI:43474"/>
        <dbReference type="ChEBI" id="CHEBI:456216"/>
        <dbReference type="EC" id="3.6.4.13"/>
    </reaction>
</comment>
<evidence type="ECO:0000259" key="15">
    <source>
        <dbReference type="PROSITE" id="PS51192"/>
    </source>
</evidence>
<evidence type="ECO:0000256" key="11">
    <source>
        <dbReference type="ARBA" id="ARBA00038041"/>
    </source>
</evidence>
<evidence type="ECO:0000256" key="2">
    <source>
        <dbReference type="ARBA" id="ARBA00004123"/>
    </source>
</evidence>
<proteinExistence type="inferred from homology"/>
<dbReference type="PANTHER" id="PTHR47959">
    <property type="entry name" value="ATP-DEPENDENT RNA HELICASE RHLE-RELATED"/>
    <property type="match status" value="1"/>
</dbReference>
<dbReference type="SUPFAM" id="SSF52540">
    <property type="entry name" value="P-loop containing nucleoside triphosphate hydrolases"/>
    <property type="match status" value="2"/>
</dbReference>
<organism evidence="18 19">
    <name type="scientific">Triangularia setosa</name>
    <dbReference type="NCBI Taxonomy" id="2587417"/>
    <lineage>
        <taxon>Eukaryota</taxon>
        <taxon>Fungi</taxon>
        <taxon>Dikarya</taxon>
        <taxon>Ascomycota</taxon>
        <taxon>Pezizomycotina</taxon>
        <taxon>Sordariomycetes</taxon>
        <taxon>Sordariomycetidae</taxon>
        <taxon>Sordariales</taxon>
        <taxon>Podosporaceae</taxon>
        <taxon>Triangularia</taxon>
    </lineage>
</organism>
<keyword evidence="9" id="KW-0694">RNA-binding</keyword>
<feature type="domain" description="Helicase ATP-binding" evidence="15">
    <location>
        <begin position="69"/>
        <end position="246"/>
    </location>
</feature>
<dbReference type="InterPro" id="IPR050079">
    <property type="entry name" value="DEAD_box_RNA_helicase"/>
</dbReference>
<name>A0AAN7A668_9PEZI</name>
<keyword evidence="5" id="KW-0547">Nucleotide-binding</keyword>
<feature type="domain" description="Helicase C-terminal" evidence="16">
    <location>
        <begin position="259"/>
        <end position="480"/>
    </location>
</feature>
<feature type="compositionally biased region" description="Basic residues" evidence="14">
    <location>
        <begin position="579"/>
        <end position="593"/>
    </location>
</feature>